<dbReference type="InterPro" id="IPR013785">
    <property type="entry name" value="Aldolase_TIM"/>
</dbReference>
<comment type="caution">
    <text evidence="1">The sequence shown here is derived from an EMBL/GenBank/DDBJ whole genome shotgun (WGS) entry which is preliminary data.</text>
</comment>
<dbReference type="Gene3D" id="3.50.50.60">
    <property type="entry name" value="FAD/NAD(P)-binding domain"/>
    <property type="match status" value="1"/>
</dbReference>
<gene>
    <name evidence="1" type="ORF">G3M58_85445</name>
</gene>
<dbReference type="Gene3D" id="3.20.20.70">
    <property type="entry name" value="Aldolase class I"/>
    <property type="match status" value="1"/>
</dbReference>
<name>A0A6G3XVH1_9ACTN</name>
<proteinExistence type="predicted"/>
<feature type="non-terminal residue" evidence="1">
    <location>
        <position position="1"/>
    </location>
</feature>
<dbReference type="SUPFAM" id="SSF51395">
    <property type="entry name" value="FMN-linked oxidoreductases"/>
    <property type="match status" value="1"/>
</dbReference>
<organism evidence="1">
    <name type="scientific">Streptomyces sp. SID7499</name>
    <dbReference type="NCBI Taxonomy" id="2706086"/>
    <lineage>
        <taxon>Bacteria</taxon>
        <taxon>Bacillati</taxon>
        <taxon>Actinomycetota</taxon>
        <taxon>Actinomycetes</taxon>
        <taxon>Kitasatosporales</taxon>
        <taxon>Streptomycetaceae</taxon>
        <taxon>Streptomyces</taxon>
    </lineage>
</organism>
<dbReference type="InterPro" id="IPR036188">
    <property type="entry name" value="FAD/NAD-bd_sf"/>
</dbReference>
<dbReference type="EMBL" id="JAAGMN010009166">
    <property type="protein sequence ID" value="NEE21500.1"/>
    <property type="molecule type" value="Genomic_DNA"/>
</dbReference>
<dbReference type="AlphaFoldDB" id="A0A6G3XVH1"/>
<reference evidence="1" key="1">
    <citation type="submission" date="2020-01" db="EMBL/GenBank/DDBJ databases">
        <title>Insect and environment-associated Actinomycetes.</title>
        <authorList>
            <person name="Currrie C."/>
            <person name="Chevrette M."/>
            <person name="Carlson C."/>
            <person name="Stubbendieck R."/>
            <person name="Wendt-Pienkowski E."/>
        </authorList>
    </citation>
    <scope>NUCLEOTIDE SEQUENCE</scope>
    <source>
        <strain evidence="1">SID7499</strain>
    </source>
</reference>
<evidence type="ECO:0000313" key="1">
    <source>
        <dbReference type="EMBL" id="NEE21500.1"/>
    </source>
</evidence>
<accession>A0A6G3XVH1</accession>
<feature type="non-terminal residue" evidence="1">
    <location>
        <position position="99"/>
    </location>
</feature>
<protein>
    <submittedName>
        <fullName evidence="1">Bifunctional salicylyl-CoA 5-hydroxylase/oxidoreductase</fullName>
    </submittedName>
</protein>
<sequence length="99" mass="11215">PVVASTQRAAAASLRWFEELATYVDQPPRRFAFNLLTRSRRVTHDNLRLRDASFTAAVEEEFGCPPGTPPMFTPYRLRGLELRNRVVVSPMDMYSAVDG</sequence>